<feature type="transmembrane region" description="Helical" evidence="7">
    <location>
        <begin position="132"/>
        <end position="158"/>
    </location>
</feature>
<feature type="domain" description="ABC transmembrane type-1" evidence="9">
    <location>
        <begin position="82"/>
        <end position="261"/>
    </location>
</feature>
<evidence type="ECO:0000259" key="9">
    <source>
        <dbReference type="PROSITE" id="PS50928"/>
    </source>
</evidence>
<dbReference type="Proteomes" id="UP000006072">
    <property type="component" value="Unassembled WGS sequence"/>
</dbReference>
<accession>K0V0M4</accession>
<dbReference type="PANTHER" id="PTHR30151:SF0">
    <property type="entry name" value="ABC TRANSPORTER PERMEASE PROTEIN MJ0413-RELATED"/>
    <property type="match status" value="1"/>
</dbReference>
<evidence type="ECO:0000256" key="7">
    <source>
        <dbReference type="RuleBase" id="RU363032"/>
    </source>
</evidence>
<sequence>MTTTEVAHAPQPPGADGTRPGRERKPMSKRRKHFWLRVVAYGALLGAWQVTAMIKGPFFLPTIPEVFAAMPKLFEQGYITTLGISIQQLVIGFTLSLVIAIPLGALMGASKTIDAALTPFVNALYVTSKESLLPLLIIIFGAQLGYLVAVVVFFAVFFPIMNTAAGVRYVEGSLSEMANAFCTNRWRMYTRIYLPAAAPFVVAGVRLGLGMAIKGMVIAELWISIGTGHLLRQFGALRELDLYFALAILVIAVALLADKMLYLVETRLMHGTTKAGGL</sequence>
<evidence type="ECO:0000256" key="2">
    <source>
        <dbReference type="ARBA" id="ARBA00022448"/>
    </source>
</evidence>
<name>K0V0M4_MYCVA</name>
<keyword evidence="3" id="KW-1003">Cell membrane</keyword>
<organism evidence="10 11">
    <name type="scientific">Mycolicibacterium vaccae ATCC 25954</name>
    <dbReference type="NCBI Taxonomy" id="1194972"/>
    <lineage>
        <taxon>Bacteria</taxon>
        <taxon>Bacillati</taxon>
        <taxon>Actinomycetota</taxon>
        <taxon>Actinomycetes</taxon>
        <taxon>Mycobacteriales</taxon>
        <taxon>Mycobacteriaceae</taxon>
        <taxon>Mycolicibacterium</taxon>
    </lineage>
</organism>
<feature type="transmembrane region" description="Helical" evidence="7">
    <location>
        <begin position="34"/>
        <end position="58"/>
    </location>
</feature>
<keyword evidence="5 7" id="KW-1133">Transmembrane helix</keyword>
<evidence type="ECO:0000256" key="5">
    <source>
        <dbReference type="ARBA" id="ARBA00022989"/>
    </source>
</evidence>
<evidence type="ECO:0000256" key="6">
    <source>
        <dbReference type="ARBA" id="ARBA00023136"/>
    </source>
</evidence>
<comment type="similarity">
    <text evidence="7">Belongs to the binding-protein-dependent transport system permease family.</text>
</comment>
<dbReference type="RefSeq" id="WP_003928402.1">
    <property type="nucleotide sequence ID" value="NZ_JH814683.1"/>
</dbReference>
<protein>
    <submittedName>
        <fullName evidence="10">Binding-protein-dependent transporters inner membrane component</fullName>
    </submittedName>
</protein>
<dbReference type="InterPro" id="IPR035906">
    <property type="entry name" value="MetI-like_sf"/>
</dbReference>
<comment type="caution">
    <text evidence="10">The sequence shown here is derived from an EMBL/GenBank/DDBJ whole genome shotgun (WGS) entry which is preliminary data.</text>
</comment>
<dbReference type="PANTHER" id="PTHR30151">
    <property type="entry name" value="ALKANE SULFONATE ABC TRANSPORTER-RELATED, MEMBRANE SUBUNIT"/>
    <property type="match status" value="1"/>
</dbReference>
<comment type="subcellular location">
    <subcellularLocation>
        <location evidence="1 7">Cell membrane</location>
        <topology evidence="1 7">Multi-pass membrane protein</topology>
    </subcellularLocation>
</comment>
<dbReference type="SUPFAM" id="SSF161098">
    <property type="entry name" value="MetI-like"/>
    <property type="match status" value="1"/>
</dbReference>
<keyword evidence="6 7" id="KW-0472">Membrane</keyword>
<evidence type="ECO:0000256" key="8">
    <source>
        <dbReference type="SAM" id="MobiDB-lite"/>
    </source>
</evidence>
<evidence type="ECO:0000256" key="3">
    <source>
        <dbReference type="ARBA" id="ARBA00022475"/>
    </source>
</evidence>
<gene>
    <name evidence="10" type="ORF">MVAC_00125</name>
</gene>
<dbReference type="PROSITE" id="PS50928">
    <property type="entry name" value="ABC_TM1"/>
    <property type="match status" value="1"/>
</dbReference>
<feature type="transmembrane region" description="Helical" evidence="7">
    <location>
        <begin position="108"/>
        <end position="126"/>
    </location>
</feature>
<dbReference type="HOGENOM" id="CLU_046113_2_2_11"/>
<dbReference type="EMBL" id="ALQA01000001">
    <property type="protein sequence ID" value="EJZ12907.1"/>
    <property type="molecule type" value="Genomic_DNA"/>
</dbReference>
<dbReference type="PATRIC" id="fig|1194972.3.peg.27"/>
<keyword evidence="2 7" id="KW-0813">Transport</keyword>
<evidence type="ECO:0000313" key="11">
    <source>
        <dbReference type="Proteomes" id="UP000006072"/>
    </source>
</evidence>
<evidence type="ECO:0000313" key="10">
    <source>
        <dbReference type="EMBL" id="EJZ12907.1"/>
    </source>
</evidence>
<dbReference type="InterPro" id="IPR000515">
    <property type="entry name" value="MetI-like"/>
</dbReference>
<proteinExistence type="inferred from homology"/>
<dbReference type="Gene3D" id="1.10.3720.10">
    <property type="entry name" value="MetI-like"/>
    <property type="match status" value="1"/>
</dbReference>
<keyword evidence="11" id="KW-1185">Reference proteome</keyword>
<feature type="transmembrane region" description="Helical" evidence="7">
    <location>
        <begin position="193"/>
        <end position="223"/>
    </location>
</feature>
<evidence type="ECO:0000256" key="1">
    <source>
        <dbReference type="ARBA" id="ARBA00004651"/>
    </source>
</evidence>
<evidence type="ECO:0000256" key="4">
    <source>
        <dbReference type="ARBA" id="ARBA00022692"/>
    </source>
</evidence>
<reference evidence="10 11" key="1">
    <citation type="journal article" date="2012" name="J. Bacteriol.">
        <title>Complete Genome Sequence of Mycobacterium vaccae Type Strain ATCC 25954.</title>
        <authorList>
            <person name="Ho Y.S."/>
            <person name="Adroub S.A."/>
            <person name="Abadi M."/>
            <person name="Al Alwan B."/>
            <person name="Alkhateeb R."/>
            <person name="Gao G."/>
            <person name="Ragab A."/>
            <person name="Ali S."/>
            <person name="van Soolingen D."/>
            <person name="Bitter W."/>
            <person name="Pain A."/>
            <person name="Abdallah A.M."/>
        </authorList>
    </citation>
    <scope>NUCLEOTIDE SEQUENCE [LARGE SCALE GENOMIC DNA]</scope>
    <source>
        <strain evidence="10 11">ATCC 25954</strain>
    </source>
</reference>
<keyword evidence="4 7" id="KW-0812">Transmembrane</keyword>
<dbReference type="CDD" id="cd06261">
    <property type="entry name" value="TM_PBP2"/>
    <property type="match status" value="1"/>
</dbReference>
<dbReference type="AlphaFoldDB" id="K0V0M4"/>
<feature type="transmembrane region" description="Helical" evidence="7">
    <location>
        <begin position="243"/>
        <end position="264"/>
    </location>
</feature>
<dbReference type="Pfam" id="PF00528">
    <property type="entry name" value="BPD_transp_1"/>
    <property type="match status" value="1"/>
</dbReference>
<feature type="region of interest" description="Disordered" evidence="8">
    <location>
        <begin position="1"/>
        <end position="29"/>
    </location>
</feature>
<feature type="transmembrane region" description="Helical" evidence="7">
    <location>
        <begin position="78"/>
        <end position="101"/>
    </location>
</feature>
<dbReference type="eggNOG" id="COG0600">
    <property type="taxonomic scope" value="Bacteria"/>
</dbReference>
<dbReference type="GO" id="GO:0055085">
    <property type="term" value="P:transmembrane transport"/>
    <property type="evidence" value="ECO:0007669"/>
    <property type="project" value="InterPro"/>
</dbReference>
<dbReference type="GO" id="GO:0005886">
    <property type="term" value="C:plasma membrane"/>
    <property type="evidence" value="ECO:0007669"/>
    <property type="project" value="UniProtKB-SubCell"/>
</dbReference>